<dbReference type="Gene3D" id="3.40.630.30">
    <property type="match status" value="1"/>
</dbReference>
<dbReference type="Proteomes" id="UP000242972">
    <property type="component" value="Unassembled WGS sequence"/>
</dbReference>
<dbReference type="Pfam" id="PF13302">
    <property type="entry name" value="Acetyltransf_3"/>
    <property type="match status" value="1"/>
</dbReference>
<evidence type="ECO:0000313" key="3">
    <source>
        <dbReference type="Proteomes" id="UP000242972"/>
    </source>
</evidence>
<dbReference type="GO" id="GO:0016747">
    <property type="term" value="F:acyltransferase activity, transferring groups other than amino-acyl groups"/>
    <property type="evidence" value="ECO:0007669"/>
    <property type="project" value="InterPro"/>
</dbReference>
<organism evidence="2 3">
    <name type="scientific">Sulfobacillus benefaciens</name>
    <dbReference type="NCBI Taxonomy" id="453960"/>
    <lineage>
        <taxon>Bacteria</taxon>
        <taxon>Bacillati</taxon>
        <taxon>Bacillota</taxon>
        <taxon>Clostridia</taxon>
        <taxon>Eubacteriales</taxon>
        <taxon>Clostridiales Family XVII. Incertae Sedis</taxon>
        <taxon>Sulfobacillus</taxon>
    </lineage>
</organism>
<proteinExistence type="predicted"/>
<feature type="domain" description="N-acetyltransferase" evidence="1">
    <location>
        <begin position="3"/>
        <end position="156"/>
    </location>
</feature>
<sequence length="300" mass="33644">MDYAIMPMTSNEAVVVSQWHYPGRYAFYDWDADPDDLDELLQSVANDQGKYFAVRNQSDGLVGFLEFTVGPDIVEIGLGLAPEPTGRGLGLSFVQSAIEFCRQRYQTKTLRVSVAHFNQRAITTYQRAGFRIASDVYRKDANGGTFEFVDMILVLEPKGIPLVNSLSIRNIVLQEISVGALAGNPQWDLGSQAKDAFSRLEAKLSTLKGRKFYGIYDGQIYRAAVGLFREDTAEGMGLEPLTIAGGSYVTCRLKHWEQYIDRLGDIVQWMMESAPWDSARPTVEFYRSHDTLDLWVPVLG</sequence>
<dbReference type="EMBL" id="PXYW01000011">
    <property type="protein sequence ID" value="PSR34165.1"/>
    <property type="molecule type" value="Genomic_DNA"/>
</dbReference>
<protein>
    <recommendedName>
        <fullName evidence="1">N-acetyltransferase domain-containing protein</fullName>
    </recommendedName>
</protein>
<accession>A0A2T2XI15</accession>
<dbReference type="AlphaFoldDB" id="A0A2T2XI15"/>
<evidence type="ECO:0000313" key="2">
    <source>
        <dbReference type="EMBL" id="PSR34165.1"/>
    </source>
</evidence>
<name>A0A2T2XI15_9FIRM</name>
<dbReference type="InterPro" id="IPR000182">
    <property type="entry name" value="GNAT_dom"/>
</dbReference>
<dbReference type="PROSITE" id="PS51186">
    <property type="entry name" value="GNAT"/>
    <property type="match status" value="1"/>
</dbReference>
<gene>
    <name evidence="2" type="ORF">C7B46_06345</name>
</gene>
<reference evidence="2 3" key="1">
    <citation type="journal article" date="2014" name="BMC Genomics">
        <title>Comparison of environmental and isolate Sulfobacillus genomes reveals diverse carbon, sulfur, nitrogen, and hydrogen metabolisms.</title>
        <authorList>
            <person name="Justice N.B."/>
            <person name="Norman A."/>
            <person name="Brown C.T."/>
            <person name="Singh A."/>
            <person name="Thomas B.C."/>
            <person name="Banfield J.F."/>
        </authorList>
    </citation>
    <scope>NUCLEOTIDE SEQUENCE [LARGE SCALE GENOMIC DNA]</scope>
    <source>
        <strain evidence="2">AMDSBA4</strain>
    </source>
</reference>
<comment type="caution">
    <text evidence="2">The sequence shown here is derived from an EMBL/GenBank/DDBJ whole genome shotgun (WGS) entry which is preliminary data.</text>
</comment>
<dbReference type="InterPro" id="IPR016181">
    <property type="entry name" value="Acyl_CoA_acyltransferase"/>
</dbReference>
<dbReference type="SUPFAM" id="SSF55729">
    <property type="entry name" value="Acyl-CoA N-acyltransferases (Nat)"/>
    <property type="match status" value="1"/>
</dbReference>
<evidence type="ECO:0000259" key="1">
    <source>
        <dbReference type="PROSITE" id="PS51186"/>
    </source>
</evidence>